<feature type="region of interest" description="Disordered" evidence="2">
    <location>
        <begin position="136"/>
        <end position="161"/>
    </location>
</feature>
<feature type="repeat" description="Filamin" evidence="1">
    <location>
        <begin position="1"/>
        <end position="68"/>
    </location>
</feature>
<keyword evidence="4" id="KW-1185">Reference proteome</keyword>
<sequence length="161" mass="17175">DVSDAREVEGECHVRVTDPRGGEAELDIARLESNTLSGSFIPRVPGSYKISFRYGSITSESSVSVVQPVTDVHVEAEAEPVVEPVVEPVSAPTAMEHEVVEDAADVVAEAPTATEAEAERECDTMMGMDMDMVETLDAPSEGEESEGERESGAMSVAELDM</sequence>
<gene>
    <name evidence="3" type="ORF">KIPB_013266</name>
</gene>
<dbReference type="Gene3D" id="2.60.40.10">
    <property type="entry name" value="Immunoglobulins"/>
    <property type="match status" value="1"/>
</dbReference>
<organism evidence="3 4">
    <name type="scientific">Kipferlia bialata</name>
    <dbReference type="NCBI Taxonomy" id="797122"/>
    <lineage>
        <taxon>Eukaryota</taxon>
        <taxon>Metamonada</taxon>
        <taxon>Carpediemonas-like organisms</taxon>
        <taxon>Kipferlia</taxon>
    </lineage>
</organism>
<feature type="non-terminal residue" evidence="3">
    <location>
        <position position="161"/>
    </location>
</feature>
<comment type="caution">
    <text evidence="3">The sequence shown here is derived from an EMBL/GenBank/DDBJ whole genome shotgun (WGS) entry which is preliminary data.</text>
</comment>
<dbReference type="InterPro" id="IPR017868">
    <property type="entry name" value="Filamin/ABP280_repeat-like"/>
</dbReference>
<reference evidence="3 4" key="1">
    <citation type="journal article" date="2018" name="PLoS ONE">
        <title>The draft genome of Kipferlia bialata reveals reductive genome evolution in fornicate parasites.</title>
        <authorList>
            <person name="Tanifuji G."/>
            <person name="Takabayashi S."/>
            <person name="Kume K."/>
            <person name="Takagi M."/>
            <person name="Nakayama T."/>
            <person name="Kamikawa R."/>
            <person name="Inagaki Y."/>
            <person name="Hashimoto T."/>
        </authorList>
    </citation>
    <scope>NUCLEOTIDE SEQUENCE [LARGE SCALE GENOMIC DNA]</scope>
    <source>
        <strain evidence="3">NY0173</strain>
    </source>
</reference>
<accession>A0A391P8M4</accession>
<dbReference type="EMBL" id="BDIP01006214">
    <property type="protein sequence ID" value="GCA64122.1"/>
    <property type="molecule type" value="Genomic_DNA"/>
</dbReference>
<protein>
    <submittedName>
        <fullName evidence="3">Uncharacterized protein</fullName>
    </submittedName>
</protein>
<dbReference type="InterPro" id="IPR013783">
    <property type="entry name" value="Ig-like_fold"/>
</dbReference>
<evidence type="ECO:0000256" key="2">
    <source>
        <dbReference type="SAM" id="MobiDB-lite"/>
    </source>
</evidence>
<dbReference type="AlphaFoldDB" id="A0A391P8M4"/>
<evidence type="ECO:0000313" key="4">
    <source>
        <dbReference type="Proteomes" id="UP000265618"/>
    </source>
</evidence>
<evidence type="ECO:0000313" key="3">
    <source>
        <dbReference type="EMBL" id="GCA64122.1"/>
    </source>
</evidence>
<evidence type="ECO:0000256" key="1">
    <source>
        <dbReference type="PROSITE-ProRule" id="PRU00087"/>
    </source>
</evidence>
<dbReference type="PROSITE" id="PS50194">
    <property type="entry name" value="FILAMIN_REPEAT"/>
    <property type="match status" value="1"/>
</dbReference>
<dbReference type="SUPFAM" id="SSF81296">
    <property type="entry name" value="E set domains"/>
    <property type="match status" value="1"/>
</dbReference>
<name>A0A391P8M4_9EUKA</name>
<dbReference type="InterPro" id="IPR014756">
    <property type="entry name" value="Ig_E-set"/>
</dbReference>
<dbReference type="Proteomes" id="UP000265618">
    <property type="component" value="Unassembled WGS sequence"/>
</dbReference>
<proteinExistence type="predicted"/>